<proteinExistence type="predicted"/>
<feature type="domain" description="Response regulatory" evidence="13">
    <location>
        <begin position="11"/>
        <end position="125"/>
    </location>
</feature>
<dbReference type="InterPro" id="IPR003593">
    <property type="entry name" value="AAA+_ATPase"/>
</dbReference>
<keyword evidence="10" id="KW-0804">Transcription</keyword>
<keyword evidence="5" id="KW-0067">ATP-binding</keyword>
<dbReference type="PRINTS" id="PR01590">
    <property type="entry name" value="HTHFIS"/>
</dbReference>
<dbReference type="SMART" id="SM00448">
    <property type="entry name" value="REC"/>
    <property type="match status" value="1"/>
</dbReference>
<sequence length="477" mass="52709">MSADKTPPRARILVVDDESSARSALTELLRDENFEVQSAGDGFKALGRLDNFTPDVVITDLKMPGMNGIALMEKVRERLPEVPVVVMTAFGTVESAVEAIQQGADDYLTKPLHLGQLLVVVERVLGHRALKDEAKRLRDELARRDEGESEEGFDGMVGRSRAFRDMMSLVEQVAGSDASVLLVGENGTGKESVGRLMHDLSKRKEAPFVAIHCASMSAEMLDRELFGYEAGAFAGASEQRDGRLMQANGGTLFLDEVADLPAAIQAKILCALQDGTIERIGGSEPIAIDLRLIAASERELHDEVQAGRFREDLFYRLNVISIRVPTLRERRDDIPLLAMHFLKHHGRANDKSFQGFTERALGVLLNFDWPGNITQLENCIERAVVLARGDEIEPRELPRELMTSGRSGNEMPLVPGASLRELERYAILKTLEHVGGSTSKAARMLGISPRKIQYRLNEYREEDASSVPPRRGTAARN</sequence>
<dbReference type="Pfam" id="PF00072">
    <property type="entry name" value="Response_reg"/>
    <property type="match status" value="1"/>
</dbReference>
<keyword evidence="4" id="KW-0547">Nucleotide-binding</keyword>
<evidence type="ECO:0000256" key="11">
    <source>
        <dbReference type="PROSITE-ProRule" id="PRU00169"/>
    </source>
</evidence>
<gene>
    <name evidence="14" type="ORF">PPSIR1_26578</name>
</gene>
<dbReference type="SMART" id="SM00382">
    <property type="entry name" value="AAA"/>
    <property type="match status" value="1"/>
</dbReference>
<dbReference type="InterPro" id="IPR025943">
    <property type="entry name" value="Sigma_54_int_dom_ATP-bd_2"/>
</dbReference>
<keyword evidence="8 14" id="KW-0238">DNA-binding</keyword>
<dbReference type="PROSITE" id="PS00676">
    <property type="entry name" value="SIGMA54_INTERACT_2"/>
    <property type="match status" value="1"/>
</dbReference>
<evidence type="ECO:0000256" key="3">
    <source>
        <dbReference type="ARBA" id="ARBA00022553"/>
    </source>
</evidence>
<evidence type="ECO:0000256" key="9">
    <source>
        <dbReference type="ARBA" id="ARBA00023159"/>
    </source>
</evidence>
<dbReference type="InterPro" id="IPR002197">
    <property type="entry name" value="HTH_Fis"/>
</dbReference>
<dbReference type="Proteomes" id="UP000005801">
    <property type="component" value="Unassembled WGS sequence"/>
</dbReference>
<accession>A6GA81</accession>
<comment type="subcellular location">
    <subcellularLocation>
        <location evidence="1">Cytoplasm</location>
    </subcellularLocation>
</comment>
<dbReference type="Pfam" id="PF00158">
    <property type="entry name" value="Sigma54_activat"/>
    <property type="match status" value="1"/>
</dbReference>
<dbReference type="FunFam" id="3.40.50.300:FF:000006">
    <property type="entry name" value="DNA-binding transcriptional regulator NtrC"/>
    <property type="match status" value="1"/>
</dbReference>
<dbReference type="FunFam" id="1.10.8.60:FF:000014">
    <property type="entry name" value="DNA-binding transcriptional regulator NtrC"/>
    <property type="match status" value="1"/>
</dbReference>
<dbReference type="Pfam" id="PF25601">
    <property type="entry name" value="AAA_lid_14"/>
    <property type="match status" value="1"/>
</dbReference>
<keyword evidence="9" id="KW-0010">Activator</keyword>
<dbReference type="FunFam" id="3.40.50.2300:FF:000018">
    <property type="entry name" value="DNA-binding transcriptional regulator NtrC"/>
    <property type="match status" value="1"/>
</dbReference>
<dbReference type="RefSeq" id="WP_006973623.1">
    <property type="nucleotide sequence ID" value="NZ_ABCS01000050.1"/>
</dbReference>
<evidence type="ECO:0000256" key="2">
    <source>
        <dbReference type="ARBA" id="ARBA00022490"/>
    </source>
</evidence>
<dbReference type="SUPFAM" id="SSF52540">
    <property type="entry name" value="P-loop containing nucleoside triphosphate hydrolases"/>
    <property type="match status" value="1"/>
</dbReference>
<dbReference type="Pfam" id="PF02954">
    <property type="entry name" value="HTH_8"/>
    <property type="match status" value="1"/>
</dbReference>
<comment type="caution">
    <text evidence="14">The sequence shown here is derived from an EMBL/GenBank/DDBJ whole genome shotgun (WGS) entry which is preliminary data.</text>
</comment>
<keyword evidence="2" id="KW-0963">Cytoplasm</keyword>
<dbReference type="CDD" id="cd00009">
    <property type="entry name" value="AAA"/>
    <property type="match status" value="1"/>
</dbReference>
<dbReference type="InterPro" id="IPR001789">
    <property type="entry name" value="Sig_transdc_resp-reg_receiver"/>
</dbReference>
<evidence type="ECO:0000313" key="14">
    <source>
        <dbReference type="EMBL" id="EDM77183.1"/>
    </source>
</evidence>
<feature type="modified residue" description="4-aspartylphosphate" evidence="11">
    <location>
        <position position="60"/>
    </location>
</feature>
<feature type="domain" description="Sigma-54 factor interaction" evidence="12">
    <location>
        <begin position="156"/>
        <end position="385"/>
    </location>
</feature>
<dbReference type="AlphaFoldDB" id="A6GA81"/>
<name>A6GA81_9BACT</name>
<keyword evidence="6" id="KW-0902">Two-component regulatory system</keyword>
<protein>
    <submittedName>
        <fullName evidence="14">Sigma-54 dependent DNA-binding response regulator</fullName>
    </submittedName>
</protein>
<evidence type="ECO:0000256" key="6">
    <source>
        <dbReference type="ARBA" id="ARBA00023012"/>
    </source>
</evidence>
<dbReference type="OrthoDB" id="9814761at2"/>
<dbReference type="PROSITE" id="PS50045">
    <property type="entry name" value="SIGMA54_INTERACT_4"/>
    <property type="match status" value="1"/>
</dbReference>
<dbReference type="GO" id="GO:0043565">
    <property type="term" value="F:sequence-specific DNA binding"/>
    <property type="evidence" value="ECO:0007669"/>
    <property type="project" value="InterPro"/>
</dbReference>
<dbReference type="Gene3D" id="1.10.8.60">
    <property type="match status" value="1"/>
</dbReference>
<dbReference type="EMBL" id="ABCS01000050">
    <property type="protein sequence ID" value="EDM77183.1"/>
    <property type="molecule type" value="Genomic_DNA"/>
</dbReference>
<dbReference type="eggNOG" id="COG2204">
    <property type="taxonomic scope" value="Bacteria"/>
</dbReference>
<dbReference type="GO" id="GO:0000160">
    <property type="term" value="P:phosphorelay signal transduction system"/>
    <property type="evidence" value="ECO:0007669"/>
    <property type="project" value="UniProtKB-KW"/>
</dbReference>
<evidence type="ECO:0000256" key="1">
    <source>
        <dbReference type="ARBA" id="ARBA00004496"/>
    </source>
</evidence>
<dbReference type="SUPFAM" id="SSF52172">
    <property type="entry name" value="CheY-like"/>
    <property type="match status" value="1"/>
</dbReference>
<dbReference type="Gene3D" id="3.40.50.300">
    <property type="entry name" value="P-loop containing nucleotide triphosphate hydrolases"/>
    <property type="match status" value="1"/>
</dbReference>
<dbReference type="Gene3D" id="1.10.10.60">
    <property type="entry name" value="Homeodomain-like"/>
    <property type="match status" value="1"/>
</dbReference>
<keyword evidence="15" id="KW-1185">Reference proteome</keyword>
<evidence type="ECO:0000256" key="7">
    <source>
        <dbReference type="ARBA" id="ARBA00023015"/>
    </source>
</evidence>
<evidence type="ECO:0000256" key="8">
    <source>
        <dbReference type="ARBA" id="ARBA00023125"/>
    </source>
</evidence>
<evidence type="ECO:0000256" key="4">
    <source>
        <dbReference type="ARBA" id="ARBA00022741"/>
    </source>
</evidence>
<organism evidence="14 15">
    <name type="scientific">Plesiocystis pacifica SIR-1</name>
    <dbReference type="NCBI Taxonomy" id="391625"/>
    <lineage>
        <taxon>Bacteria</taxon>
        <taxon>Pseudomonadati</taxon>
        <taxon>Myxococcota</taxon>
        <taxon>Polyangia</taxon>
        <taxon>Nannocystales</taxon>
        <taxon>Nannocystaceae</taxon>
        <taxon>Plesiocystis</taxon>
    </lineage>
</organism>
<dbReference type="InterPro" id="IPR002078">
    <property type="entry name" value="Sigma_54_int"/>
</dbReference>
<dbReference type="STRING" id="391625.PPSIR1_26578"/>
<keyword evidence="3 11" id="KW-0597">Phosphoprotein</keyword>
<keyword evidence="7" id="KW-0805">Transcription regulation</keyword>
<reference evidence="14 15" key="1">
    <citation type="submission" date="2007-06" db="EMBL/GenBank/DDBJ databases">
        <authorList>
            <person name="Shimkets L."/>
            <person name="Ferriera S."/>
            <person name="Johnson J."/>
            <person name="Kravitz S."/>
            <person name="Beeson K."/>
            <person name="Sutton G."/>
            <person name="Rogers Y.-H."/>
            <person name="Friedman R."/>
            <person name="Frazier M."/>
            <person name="Venter J.C."/>
        </authorList>
    </citation>
    <scope>NUCLEOTIDE SEQUENCE [LARGE SCALE GENOMIC DNA]</scope>
    <source>
        <strain evidence="14 15">SIR-1</strain>
    </source>
</reference>
<dbReference type="InterPro" id="IPR058031">
    <property type="entry name" value="AAA_lid_NorR"/>
</dbReference>
<dbReference type="PANTHER" id="PTHR32071">
    <property type="entry name" value="TRANSCRIPTIONAL REGULATORY PROTEIN"/>
    <property type="match status" value="1"/>
</dbReference>
<dbReference type="InterPro" id="IPR027417">
    <property type="entry name" value="P-loop_NTPase"/>
</dbReference>
<dbReference type="GO" id="GO:0005737">
    <property type="term" value="C:cytoplasm"/>
    <property type="evidence" value="ECO:0007669"/>
    <property type="project" value="UniProtKB-SubCell"/>
</dbReference>
<dbReference type="InterPro" id="IPR009057">
    <property type="entry name" value="Homeodomain-like_sf"/>
</dbReference>
<dbReference type="InterPro" id="IPR011006">
    <property type="entry name" value="CheY-like_superfamily"/>
</dbReference>
<dbReference type="PROSITE" id="PS50110">
    <property type="entry name" value="RESPONSE_REGULATORY"/>
    <property type="match status" value="1"/>
</dbReference>
<evidence type="ECO:0000259" key="13">
    <source>
        <dbReference type="PROSITE" id="PS50110"/>
    </source>
</evidence>
<dbReference type="GO" id="GO:0005524">
    <property type="term" value="F:ATP binding"/>
    <property type="evidence" value="ECO:0007669"/>
    <property type="project" value="UniProtKB-KW"/>
</dbReference>
<dbReference type="SUPFAM" id="SSF46689">
    <property type="entry name" value="Homeodomain-like"/>
    <property type="match status" value="1"/>
</dbReference>
<evidence type="ECO:0000259" key="12">
    <source>
        <dbReference type="PROSITE" id="PS50045"/>
    </source>
</evidence>
<dbReference type="Gene3D" id="3.40.50.2300">
    <property type="match status" value="1"/>
</dbReference>
<evidence type="ECO:0000313" key="15">
    <source>
        <dbReference type="Proteomes" id="UP000005801"/>
    </source>
</evidence>
<evidence type="ECO:0000256" key="5">
    <source>
        <dbReference type="ARBA" id="ARBA00022840"/>
    </source>
</evidence>
<evidence type="ECO:0000256" key="10">
    <source>
        <dbReference type="ARBA" id="ARBA00023163"/>
    </source>
</evidence>
<dbReference type="GO" id="GO:0006355">
    <property type="term" value="P:regulation of DNA-templated transcription"/>
    <property type="evidence" value="ECO:0007669"/>
    <property type="project" value="InterPro"/>
</dbReference>